<feature type="repeat" description="TSP type-3" evidence="12">
    <location>
        <begin position="613"/>
        <end position="648"/>
    </location>
</feature>
<evidence type="ECO:0000256" key="15">
    <source>
        <dbReference type="SAM" id="SignalP"/>
    </source>
</evidence>
<evidence type="ECO:0000313" key="19">
    <source>
        <dbReference type="Proteomes" id="UP000081671"/>
    </source>
</evidence>
<dbReference type="PROSITE" id="PS50184">
    <property type="entry name" value="VWFC_2"/>
    <property type="match status" value="1"/>
</dbReference>
<keyword evidence="8" id="KW-1015">Disulfide bond</keyword>
<dbReference type="InterPro" id="IPR028974">
    <property type="entry name" value="TSP_type-3_rpt"/>
</dbReference>
<keyword evidence="3" id="KW-0358">Heparin-binding</keyword>
<dbReference type="Pfam" id="PF02412">
    <property type="entry name" value="TSP_3"/>
    <property type="match status" value="7"/>
</dbReference>
<feature type="compositionally biased region" description="Polar residues" evidence="14">
    <location>
        <begin position="754"/>
        <end position="765"/>
    </location>
</feature>
<keyword evidence="6 12" id="KW-0106">Calcium</keyword>
<dbReference type="KEGG" id="dord:105991784"/>
<dbReference type="Pfam" id="PF05735">
    <property type="entry name" value="TSP_C"/>
    <property type="match status" value="1"/>
</dbReference>
<dbReference type="STRING" id="10020.ENSDORP00000005348"/>
<feature type="compositionally biased region" description="Acidic residues" evidence="14">
    <location>
        <begin position="623"/>
        <end position="633"/>
    </location>
</feature>
<dbReference type="Gene3D" id="2.20.100.10">
    <property type="entry name" value="Thrombospondin type-1 (TSP1) repeat"/>
    <property type="match status" value="1"/>
</dbReference>
<dbReference type="FunFam" id="2.60.120.200:FF:000009">
    <property type="entry name" value="Thrombospondin 1"/>
    <property type="match status" value="1"/>
</dbReference>
<organism evidence="19 20">
    <name type="scientific">Dipodomys ordii</name>
    <name type="common">Ord's kangaroo rat</name>
    <dbReference type="NCBI Taxonomy" id="10020"/>
    <lineage>
        <taxon>Eukaryota</taxon>
        <taxon>Metazoa</taxon>
        <taxon>Chordata</taxon>
        <taxon>Craniata</taxon>
        <taxon>Vertebrata</taxon>
        <taxon>Euteleostomi</taxon>
        <taxon>Mammalia</taxon>
        <taxon>Eutheria</taxon>
        <taxon>Euarchontoglires</taxon>
        <taxon>Glires</taxon>
        <taxon>Rodentia</taxon>
        <taxon>Castorimorpha</taxon>
        <taxon>Heteromyidae</taxon>
        <taxon>Dipodomyinae</taxon>
        <taxon>Dipodomys</taxon>
    </lineage>
</organism>
<accession>A0A1S3FVB7</accession>
<feature type="compositionally biased region" description="Acidic residues" evidence="14">
    <location>
        <begin position="780"/>
        <end position="789"/>
    </location>
</feature>
<dbReference type="InterPro" id="IPR036383">
    <property type="entry name" value="TSP1_rpt_sf"/>
</dbReference>
<dbReference type="GO" id="GO:0008201">
    <property type="term" value="F:heparin binding"/>
    <property type="evidence" value="ECO:0007669"/>
    <property type="project" value="UniProtKB-KW"/>
</dbReference>
<evidence type="ECO:0000256" key="7">
    <source>
        <dbReference type="ARBA" id="ARBA00022889"/>
    </source>
</evidence>
<protein>
    <recommendedName>
        <fullName evidence="10">Thrombospondin-2</fullName>
    </recommendedName>
</protein>
<dbReference type="InterPro" id="IPR024731">
    <property type="entry name" value="NELL2-like_EGF"/>
</dbReference>
<feature type="coiled-coil region" evidence="13">
    <location>
        <begin position="280"/>
        <end position="307"/>
    </location>
</feature>
<feature type="region of interest" description="Disordered" evidence="14">
    <location>
        <begin position="730"/>
        <end position="819"/>
    </location>
</feature>
<dbReference type="SMART" id="SM00214">
    <property type="entry name" value="VWC"/>
    <property type="match status" value="1"/>
</dbReference>
<feature type="compositionally biased region" description="Acidic residues" evidence="14">
    <location>
        <begin position="731"/>
        <end position="750"/>
    </location>
</feature>
<dbReference type="SMART" id="SM00209">
    <property type="entry name" value="TSP1"/>
    <property type="match status" value="1"/>
</dbReference>
<evidence type="ECO:0000256" key="10">
    <source>
        <dbReference type="ARBA" id="ARBA00072400"/>
    </source>
</evidence>
<evidence type="ECO:0000256" key="6">
    <source>
        <dbReference type="ARBA" id="ARBA00022837"/>
    </source>
</evidence>
<dbReference type="Gene3D" id="4.10.1080.10">
    <property type="entry name" value="TSP type-3 repeat"/>
    <property type="match status" value="2"/>
</dbReference>
<dbReference type="InterPro" id="IPR001007">
    <property type="entry name" value="VWF_dom"/>
</dbReference>
<dbReference type="SUPFAM" id="SSF82895">
    <property type="entry name" value="TSP-1 type 1 repeat"/>
    <property type="match status" value="1"/>
</dbReference>
<dbReference type="PROSITE" id="PS51234">
    <property type="entry name" value="TSP3"/>
    <property type="match status" value="4"/>
</dbReference>
<dbReference type="Gene3D" id="2.10.25.10">
    <property type="entry name" value="Laminin"/>
    <property type="match status" value="3"/>
</dbReference>
<dbReference type="FunFam" id="4.10.1080.10:FF:000001">
    <property type="entry name" value="Thrombospondin 3"/>
    <property type="match status" value="1"/>
</dbReference>
<dbReference type="Gene3D" id="6.20.200.20">
    <property type="match status" value="1"/>
</dbReference>
<dbReference type="FunFam" id="2.10.25.10:FF:000025">
    <property type="entry name" value="Thrombospondin 3"/>
    <property type="match status" value="1"/>
</dbReference>
<feature type="repeat" description="TSP type-3" evidence="12">
    <location>
        <begin position="769"/>
        <end position="804"/>
    </location>
</feature>
<dbReference type="PANTHER" id="PTHR10199:SF10">
    <property type="entry name" value="THROMBOSPONDIN-2"/>
    <property type="match status" value="1"/>
</dbReference>
<dbReference type="Gene3D" id="2.60.120.200">
    <property type="match status" value="2"/>
</dbReference>
<dbReference type="InterPro" id="IPR013320">
    <property type="entry name" value="ConA-like_dom_sf"/>
</dbReference>
<dbReference type="PANTHER" id="PTHR10199">
    <property type="entry name" value="THROMBOSPONDIN"/>
    <property type="match status" value="1"/>
</dbReference>
<evidence type="ECO:0000256" key="11">
    <source>
        <dbReference type="PROSITE-ProRule" id="PRU00076"/>
    </source>
</evidence>
<dbReference type="InterPro" id="IPR000884">
    <property type="entry name" value="TSP1_rpt"/>
</dbReference>
<feature type="domain" description="EGF-like" evidence="16">
    <location>
        <begin position="532"/>
        <end position="576"/>
    </location>
</feature>
<comment type="caution">
    <text evidence="11">Lacks conserved residue(s) required for the propagation of feature annotation.</text>
</comment>
<evidence type="ECO:0000256" key="8">
    <source>
        <dbReference type="ARBA" id="ARBA00023157"/>
    </source>
</evidence>
<dbReference type="SUPFAM" id="SSF103647">
    <property type="entry name" value="TSP type-3 repeat"/>
    <property type="match status" value="3"/>
</dbReference>
<dbReference type="InterPro" id="IPR017897">
    <property type="entry name" value="Thrombospondin_3_rpt"/>
</dbReference>
<dbReference type="SUPFAM" id="SSF49899">
    <property type="entry name" value="Concanavalin A-like lectins/glucanases"/>
    <property type="match status" value="2"/>
</dbReference>
<dbReference type="GO" id="GO:0016525">
    <property type="term" value="P:negative regulation of angiogenesis"/>
    <property type="evidence" value="ECO:0007669"/>
    <property type="project" value="TreeGrafter"/>
</dbReference>
<dbReference type="CTD" id="7058"/>
<dbReference type="SUPFAM" id="SSF57603">
    <property type="entry name" value="FnI-like domain"/>
    <property type="match status" value="1"/>
</dbReference>
<dbReference type="Proteomes" id="UP000081671">
    <property type="component" value="Unplaced"/>
</dbReference>
<dbReference type="FunCoup" id="A0A1S3FVB7">
    <property type="interactions" value="457"/>
</dbReference>
<evidence type="ECO:0000256" key="5">
    <source>
        <dbReference type="ARBA" id="ARBA00022737"/>
    </source>
</evidence>
<dbReference type="SMART" id="SM00179">
    <property type="entry name" value="EGF_CA"/>
    <property type="match status" value="2"/>
</dbReference>
<dbReference type="GO" id="GO:0005576">
    <property type="term" value="C:extracellular region"/>
    <property type="evidence" value="ECO:0007669"/>
    <property type="project" value="InterPro"/>
</dbReference>
<dbReference type="GO" id="GO:0005509">
    <property type="term" value="F:calcium ion binding"/>
    <property type="evidence" value="ECO:0007669"/>
    <property type="project" value="UniProtKB-UniRule"/>
</dbReference>
<evidence type="ECO:0000313" key="20">
    <source>
        <dbReference type="RefSeq" id="XP_012879964.1"/>
    </source>
</evidence>
<dbReference type="PROSITE" id="PS50026">
    <property type="entry name" value="EGF_3"/>
    <property type="match status" value="1"/>
</dbReference>
<evidence type="ECO:0000256" key="4">
    <source>
        <dbReference type="ARBA" id="ARBA00022729"/>
    </source>
</evidence>
<evidence type="ECO:0000256" key="3">
    <source>
        <dbReference type="ARBA" id="ARBA00022674"/>
    </source>
</evidence>
<evidence type="ECO:0000259" key="18">
    <source>
        <dbReference type="PROSITE" id="PS51236"/>
    </source>
</evidence>
<evidence type="ECO:0000259" key="16">
    <source>
        <dbReference type="PROSITE" id="PS50026"/>
    </source>
</evidence>
<evidence type="ECO:0000256" key="9">
    <source>
        <dbReference type="ARBA" id="ARBA00023180"/>
    </source>
</evidence>
<evidence type="ECO:0000256" key="12">
    <source>
        <dbReference type="PROSITE-ProRule" id="PRU00634"/>
    </source>
</evidence>
<dbReference type="Pfam" id="PF00090">
    <property type="entry name" value="TSP_1"/>
    <property type="match status" value="1"/>
</dbReference>
<sequence>MLWRLVLLALWAWPWALAGDQHADTTFDLFSLSNINRKTIGAKQFRGPDPGVPAYRFVRFDYIPPVNSDDLGRIIKVMRQKDGFFLTAQLKQDRKSQGTLLALEGPGASQRQFEIISNGPRDTLDLAYWVEGARHMVSLEDVGLADSQWKNVTVQVAGETYSLYVGCDLIDSFTLDEPFYEQLTVDRSRMYVARGASRESHFRGLLQNVYLVFENSVEDVLLKKGCRQGPEAEANAIHEHTETLHLSPHLTTDFVGHGVQKRPDVCTHSCEELSNMMSELSGLRLMVNQLSKNLERVSDDNQFLLELVGGPLKTRNVSGCLQDGRFFAENETWVMDSCTSCTCKKFKTICHQISCPPANCANPSFVDGECCPSCSHFDGRWSPWSPWSACTVTCAGGIRERSRVCNSPEPQHGGKDCVGDLKEHQMCNKRSCPIDGCLSNPCFPGTECTSFADGSWSCGSCPVGFLGNGTHCEDLDECAVVTDICFSTSKVSRCVNTLPGFHCLPCPPRYKGSQPFGVGLDAARTEKQVCEPENPCKDKTHSCHKHAECIYLGHFSDPMYKCECQTGYAGDGLLCGEDSDLDGWPNSDLVCATNATYHCVKDNCPQLPNSGQEDFDKDGIGDACDEDDDNDGVSDEKDNCQLLFNPRQFDYDKDEVGDRCDNCPYVHNPAQIDTDSNGEGDACSVDIDGDDVFNERDNCPYVYNTDQRDTDGDGVGDHCDNCPLMHNPDQTDVDNDLVGDQCDNNEDIDDDGHQNNQDNCPYLSNANQADHDGDGQGDACDSDDDNDGVPDDRDNCRLVFNPGQEDADGDGRGDICKDDFDNDNVPDIEDVCPENNAISETDFRNFQMVPLDPKGTTQIDPNWVIRHQGKELVQTANSDPGIAVGFDEFGSVDFSGTFYVNTDRDDDYAGFVFGYQSSSRFYVVMWKQVTQTYWEDKPSRAYGYSGVSLKVVNSTTGVGEHLRNALWHTGNTEGQVRTLWHDPKNIGWKDYTAYRWHLTHRPKTGYMRVLVHEGKQVMADSGPIYDHTYAGGRLGLFVFSQEMVYFSDLKYECRDV</sequence>
<evidence type="ECO:0000256" key="14">
    <source>
        <dbReference type="SAM" id="MobiDB-lite"/>
    </source>
</evidence>
<dbReference type="Pfam" id="PF12947">
    <property type="entry name" value="EGF_3"/>
    <property type="match status" value="1"/>
</dbReference>
<reference evidence="20" key="1">
    <citation type="submission" date="2025-08" db="UniProtKB">
        <authorList>
            <consortium name="RefSeq"/>
        </authorList>
    </citation>
    <scope>IDENTIFICATION</scope>
    <source>
        <tissue evidence="20">Kidney</tissue>
    </source>
</reference>
<dbReference type="InterPro" id="IPR000742">
    <property type="entry name" value="EGF"/>
</dbReference>
<comment type="similarity">
    <text evidence="1">Belongs to the thrombospondin family.</text>
</comment>
<feature type="domain" description="VWFC" evidence="17">
    <location>
        <begin position="318"/>
        <end position="375"/>
    </location>
</feature>
<dbReference type="OrthoDB" id="14563at2759"/>
<feature type="region of interest" description="Disordered" evidence="14">
    <location>
        <begin position="610"/>
        <end position="636"/>
    </location>
</feature>
<feature type="signal peptide" evidence="15">
    <location>
        <begin position="1"/>
        <end position="18"/>
    </location>
</feature>
<keyword evidence="7" id="KW-0130">Cell adhesion</keyword>
<feature type="compositionally biased region" description="Basic and acidic residues" evidence="14">
    <location>
        <begin position="809"/>
        <end position="819"/>
    </location>
</feature>
<dbReference type="InParanoid" id="A0A1S3FVB7"/>
<dbReference type="GeneID" id="105991784"/>
<feature type="repeat" description="TSP type-3" evidence="12">
    <location>
        <begin position="805"/>
        <end position="840"/>
    </location>
</feature>
<keyword evidence="2 11" id="KW-0245">EGF-like domain</keyword>
<evidence type="ECO:0000256" key="13">
    <source>
        <dbReference type="SAM" id="Coils"/>
    </source>
</evidence>
<feature type="domain" description="TSP C-terminal" evidence="18">
    <location>
        <begin position="844"/>
        <end position="1056"/>
    </location>
</feature>
<dbReference type="FunFam" id="2.10.25.10:FF:000027">
    <property type="entry name" value="Thrombospondin 3"/>
    <property type="match status" value="1"/>
</dbReference>
<dbReference type="RefSeq" id="XP_012879964.1">
    <property type="nucleotide sequence ID" value="XM_013024510.1"/>
</dbReference>
<dbReference type="Pfam" id="PF00093">
    <property type="entry name" value="VWC"/>
    <property type="match status" value="1"/>
</dbReference>
<evidence type="ECO:0000259" key="17">
    <source>
        <dbReference type="PROSITE" id="PS50184"/>
    </source>
</evidence>
<dbReference type="PROSITE" id="PS01186">
    <property type="entry name" value="EGF_2"/>
    <property type="match status" value="1"/>
</dbReference>
<dbReference type="PROSITE" id="PS51236">
    <property type="entry name" value="TSP_CTER"/>
    <property type="match status" value="1"/>
</dbReference>
<keyword evidence="5" id="KW-0677">Repeat</keyword>
<dbReference type="InterPro" id="IPR008859">
    <property type="entry name" value="Thrombospondin_C"/>
</dbReference>
<evidence type="ECO:0000256" key="1">
    <source>
        <dbReference type="ARBA" id="ARBA00009456"/>
    </source>
</evidence>
<keyword evidence="9" id="KW-0325">Glycoprotein</keyword>
<keyword evidence="4 15" id="KW-0732">Signal</keyword>
<keyword evidence="19" id="KW-1185">Reference proteome</keyword>
<dbReference type="SMART" id="SM00210">
    <property type="entry name" value="TSPN"/>
    <property type="match status" value="1"/>
</dbReference>
<feature type="repeat" description="TSP type-3" evidence="12">
    <location>
        <begin position="672"/>
        <end position="707"/>
    </location>
</feature>
<dbReference type="FunFam" id="2.20.100.10:FF:000007">
    <property type="entry name" value="Thrombospondin 1"/>
    <property type="match status" value="1"/>
</dbReference>
<dbReference type="InterPro" id="IPR048287">
    <property type="entry name" value="TSPN-like_N"/>
</dbReference>
<dbReference type="InterPro" id="IPR001881">
    <property type="entry name" value="EGF-like_Ca-bd_dom"/>
</dbReference>
<dbReference type="SMART" id="SM00181">
    <property type="entry name" value="EGF"/>
    <property type="match status" value="3"/>
</dbReference>
<proteinExistence type="inferred from homology"/>
<dbReference type="AlphaFoldDB" id="A0A1S3FVB7"/>
<dbReference type="SUPFAM" id="SSF57196">
    <property type="entry name" value="EGF/Laminin"/>
    <property type="match status" value="1"/>
</dbReference>
<keyword evidence="13" id="KW-0175">Coiled coil</keyword>
<dbReference type="FunFam" id="2.60.120.200:FF:000067">
    <property type="entry name" value="Thrombospondin 2"/>
    <property type="match status" value="1"/>
</dbReference>
<dbReference type="FunFam" id="4.10.1080.10:FF:000003">
    <property type="entry name" value="Thrombospondin 2"/>
    <property type="match status" value="1"/>
</dbReference>
<name>A0A1S3FVB7_DIPOR</name>
<gene>
    <name evidence="20" type="primary">Thbs2</name>
</gene>
<evidence type="ECO:0000256" key="2">
    <source>
        <dbReference type="ARBA" id="ARBA00022536"/>
    </source>
</evidence>
<dbReference type="FunFam" id="2.10.25.10:FF:000070">
    <property type="entry name" value="Thrombospondin 2"/>
    <property type="match status" value="1"/>
</dbReference>
<dbReference type="PROSITE" id="PS01208">
    <property type="entry name" value="VWFC_1"/>
    <property type="match status" value="1"/>
</dbReference>
<feature type="chain" id="PRO_5010178783" description="Thrombospondin-2" evidence="15">
    <location>
        <begin position="19"/>
        <end position="1056"/>
    </location>
</feature>
<dbReference type="PROSITE" id="PS50092">
    <property type="entry name" value="TSP1"/>
    <property type="match status" value="1"/>
</dbReference>
<dbReference type="PRINTS" id="PR01705">
    <property type="entry name" value="TSP1REPEAT"/>
</dbReference>
<dbReference type="GO" id="GO:0007155">
    <property type="term" value="P:cell adhesion"/>
    <property type="evidence" value="ECO:0007669"/>
    <property type="project" value="UniProtKB-KW"/>
</dbReference>
<dbReference type="InterPro" id="IPR003367">
    <property type="entry name" value="Thrombospondin_3-like_rpt"/>
</dbReference>